<name>A0A5B7JAN0_PORTR</name>
<dbReference type="AlphaFoldDB" id="A0A5B7JAN0"/>
<evidence type="ECO:0000313" key="2">
    <source>
        <dbReference type="Proteomes" id="UP000324222"/>
    </source>
</evidence>
<comment type="caution">
    <text evidence="1">The sequence shown here is derived from an EMBL/GenBank/DDBJ whole genome shotgun (WGS) entry which is preliminary data.</text>
</comment>
<organism evidence="1 2">
    <name type="scientific">Portunus trituberculatus</name>
    <name type="common">Swimming crab</name>
    <name type="synonym">Neptunus trituberculatus</name>
    <dbReference type="NCBI Taxonomy" id="210409"/>
    <lineage>
        <taxon>Eukaryota</taxon>
        <taxon>Metazoa</taxon>
        <taxon>Ecdysozoa</taxon>
        <taxon>Arthropoda</taxon>
        <taxon>Crustacea</taxon>
        <taxon>Multicrustacea</taxon>
        <taxon>Malacostraca</taxon>
        <taxon>Eumalacostraca</taxon>
        <taxon>Eucarida</taxon>
        <taxon>Decapoda</taxon>
        <taxon>Pleocyemata</taxon>
        <taxon>Brachyura</taxon>
        <taxon>Eubrachyura</taxon>
        <taxon>Portunoidea</taxon>
        <taxon>Portunidae</taxon>
        <taxon>Portuninae</taxon>
        <taxon>Portunus</taxon>
    </lineage>
</organism>
<proteinExistence type="predicted"/>
<keyword evidence="2" id="KW-1185">Reference proteome</keyword>
<reference evidence="1 2" key="1">
    <citation type="submission" date="2019-05" db="EMBL/GenBank/DDBJ databases">
        <title>Another draft genome of Portunus trituberculatus and its Hox gene families provides insights of decapod evolution.</title>
        <authorList>
            <person name="Jeong J.-H."/>
            <person name="Song I."/>
            <person name="Kim S."/>
            <person name="Choi T."/>
            <person name="Kim D."/>
            <person name="Ryu S."/>
            <person name="Kim W."/>
        </authorList>
    </citation>
    <scope>NUCLEOTIDE SEQUENCE [LARGE SCALE GENOMIC DNA]</scope>
    <source>
        <tissue evidence="1">Muscle</tissue>
    </source>
</reference>
<protein>
    <submittedName>
        <fullName evidence="1">Uncharacterized protein</fullName>
    </submittedName>
</protein>
<dbReference type="EMBL" id="VSRR010088023">
    <property type="protein sequence ID" value="MPC91513.1"/>
    <property type="molecule type" value="Genomic_DNA"/>
</dbReference>
<accession>A0A5B7JAN0</accession>
<dbReference type="Proteomes" id="UP000324222">
    <property type="component" value="Unassembled WGS sequence"/>
</dbReference>
<gene>
    <name evidence="1" type="ORF">E2C01_086557</name>
</gene>
<evidence type="ECO:0000313" key="1">
    <source>
        <dbReference type="EMBL" id="MPC91513.1"/>
    </source>
</evidence>
<sequence>MTWPASQSQQHHYTTTTTITITISLSQPLQAHNRFRASMSAGTRLFFSDSPFHLRQGCVGWGWLAGWLAGWMTSWLRAHERYRCRSHALVIAARKNNGYNSLAFSHRRILPFNYRSDGR</sequence>